<evidence type="ECO:0008006" key="3">
    <source>
        <dbReference type="Google" id="ProtNLM"/>
    </source>
</evidence>
<evidence type="ECO:0000313" key="1">
    <source>
        <dbReference type="EMBL" id="GIE66312.1"/>
    </source>
</evidence>
<dbReference type="Proteomes" id="UP000624709">
    <property type="component" value="Unassembled WGS sequence"/>
</dbReference>
<sequence>MVRSRTKIELVPGSVIVLERREWAVTKVEPQYGRVCLEASNGELKQTSVRELLHDADCRQSSRSSFLPADRGRQPATWDDLTKQQQEWAALRIAHVNELVTGFRSGSPRSVP</sequence>
<keyword evidence="2" id="KW-1185">Reference proteome</keyword>
<accession>A0ABQ4B6U7</accession>
<reference evidence="1 2" key="1">
    <citation type="submission" date="2021-01" db="EMBL/GenBank/DDBJ databases">
        <title>Whole genome shotgun sequence of Actinoplanes palleronii NBRC 14916.</title>
        <authorList>
            <person name="Komaki H."/>
            <person name="Tamura T."/>
        </authorList>
    </citation>
    <scope>NUCLEOTIDE SEQUENCE [LARGE SCALE GENOMIC DNA]</scope>
    <source>
        <strain evidence="1 2">NBRC 14916</strain>
    </source>
</reference>
<comment type="caution">
    <text evidence="1">The sequence shown here is derived from an EMBL/GenBank/DDBJ whole genome shotgun (WGS) entry which is preliminary data.</text>
</comment>
<dbReference type="EMBL" id="BOMS01000031">
    <property type="protein sequence ID" value="GIE66312.1"/>
    <property type="molecule type" value="Genomic_DNA"/>
</dbReference>
<organism evidence="1 2">
    <name type="scientific">Actinoplanes palleronii</name>
    <dbReference type="NCBI Taxonomy" id="113570"/>
    <lineage>
        <taxon>Bacteria</taxon>
        <taxon>Bacillati</taxon>
        <taxon>Actinomycetota</taxon>
        <taxon>Actinomycetes</taxon>
        <taxon>Micromonosporales</taxon>
        <taxon>Micromonosporaceae</taxon>
        <taxon>Actinoplanes</taxon>
    </lineage>
</organism>
<protein>
    <recommendedName>
        <fullName evidence="3">Transposase</fullName>
    </recommendedName>
</protein>
<evidence type="ECO:0000313" key="2">
    <source>
        <dbReference type="Proteomes" id="UP000624709"/>
    </source>
</evidence>
<gene>
    <name evidence="1" type="ORF">Apa02nite_024200</name>
</gene>
<name>A0ABQ4B6U7_9ACTN</name>
<proteinExistence type="predicted"/>